<dbReference type="OrthoDB" id="310690at2759"/>
<protein>
    <submittedName>
        <fullName evidence="8">von willebrand factor type A domain protein</fullName>
    </submittedName>
</protein>
<dbReference type="PROSITE" id="PS51717">
    <property type="entry name" value="G_VLIG"/>
    <property type="match status" value="1"/>
</dbReference>
<sequence>MQKTDSQNQKLIGILQNFLQNNYLDKDVSINIMEELNQNQIIYIDGHIEFKKLISKHIENVQNIANYDQQIIDLQKNCQNFYLNNSIIDKDNKLPSYEEAEEEKKEDFDSIEKEKLNEQIKIKDEFVRFCKECDFESIVQKETDLESDATKIFEISRDQILNDNFKEIQHVTDIGIKIRRNIIQKYEESNLKQMVIKYKQQQQTLLDSNNLNKQEQNEIQKEDMNFDSKNESVKTKQPNENEESLLLNLLKENIEEFKEQDDNQLKLMVKEMKEKGYQSTLYCQFIQDRDRVDKIIYETHLKSPFLNLKTNKVCQFYFLSLGISETESQDLIDSYFFKLPNYQMNEEQIERLKLIEQHIQENQLVRDYIEKILNLSIRNEIQLQFSNIQINDQFLKEKLINSECSEDQFQQLINQYQLDKYHPNFQIFEDIYKQNTLKSLYLKSLLLLELNKQDSDKKLYFSQVYKFLCDVKLKGIDAFQEDNYKSLIEMLKIDEKIINSEKLQNLENYYIQLLLFACSHNDETKLKLISFILKKVLLKHQLESEQIQYLSKQILKTGLKFIYQLNDQEYNRTNNKSKIDIEEKLKKSELLKKVYGGDLYEIQDKSVCFYLDFDKQFELQNKRDKLFQVSQKIDINQLLNYHNSQEKPTSIKNWVEEIADLYFSGDLSFSQRLFDLVIYLSKRNQNLDSIYKDILESILLKKDEIDVKILINKKTVPEYMMQSSDSESMFKLTIMLGFANPVPLLITRIVPPSQNNSYKLQQELFYQSFWLINQFDKVVASIGVGFQKGKSTLINNTFITNFAISDGTYSFMQSAEIQSNSIFQQNKRQYFLADFHGDASLLNEQYILGFFVYYIIQVNASIFKNKQTENLHKIINLLEENDKKFCILIRDCDEKITVSSYKDTKLASEKLVQPDLKKYDTILLNNFCKVDQQDLDSHYNQLRIVINDLIIKNLGQQNSRDLFINRFFSQFQKQPDQIYSNFNKELEQKGEEIAAAAQIYYSYQLVQNVCNQLKNQKQLESQNIFKLYNIFSEYQKMKMEFSHSKFQLMSSKQVSERNTYFIQCEFKYFEYIKSQNEDKSELVKQFEQLVIDNNKNHYMSMLFFIQQLRDVNNYYINQLKNKKIELQQSQTIQQNDISKQIYEIEKQILDKSISVELFWREVIQHWYKSNNSSLNEKLIEAYSLNIYNGFPFEIIDGETFYYPYEFLKKCFSHQLFTNKKFCIISIIGPQNSGKSTLLNYFLGCDFYVSEGRCTRGIYGTLVKSKVPQFDYILVIDSEGLLSQEKKDPDYDRKLTLFCLSVSQFLIINVKELTTEISNILELCIDVSTDLKTNKIPKKVVEIVFNQKGDPNNQNNCVAVENALKYFQDKKKIIDHIDIKSENVTNLPTAFSYKQKVVQNEQVWNFLETQINFVEGVQKLGDKVIHKLINLCQEDQIQTFRLVKTIPEFLELVNNIYETINQNQDLTAFRDILQKQNDKRIKEFMKKQINDEINEQFLKDIDDITNDNRIKNVESQIKNQFDCLEIKIKKTLQEEFNKIDQDYLNKNFDYLHLKLQTLQENTINDIAFGKQIKNLEELINIKTLELLSQAEQQKKNSQEQQIEYFEEKFHEIEQIVQKDSQLNNIDVLFSFIKDNYELQLGKPFCTKKIDNYQFDCYKQKILDEKTSLIHFLENRQLLLPKNDIDDNEIIDNQLLQKIYEIFYIRLDYFKKQLDFTNIIDIHKLYDACKIRIKENQIQLFAKKSLVQLNHLYKYIEMDFNQGDNTSKEDEEKRIQKYSLYTQSQKYTFCQPQLEQKRKIVDDQNANLIEIRFKDITMSILRQWLKTQLQVNFNCNILKIDSYFSSINQQINQFINTRTKVDRQLISEVLNIVQNKIKQFQDQLSFYQIELSEKSTYFLNNMAIQELYKFHLQNQQNKLNNIKDQNLSADKKQSLKKKFLENATDKDKQLFNEFIQKLQVFCKKYLDQNSKNLINKNLEEYKDSLSKENIVKEIQQKFYQKQDFSLEQIDAYLEDPNKVIIKTALYIQNNYMKQLQYAILGIQKNLFNMLQIIINAINQIIESLMCQGQIQQNKIYIYNKKPGLFLQLIYQALLKQMENIDQKIFKEFSNNIQLPSFNSIKQIQLIFKQLQTAILEENFQKQTINTSTKDFINKEFLNITLYLSCDSKCPCCGQPCDQDHWKYLHDRIGTGDNKHTAKNGHRFAAFNGVKIEQENLPALIMCSDYDDETQFKYKQNQLKWSNFKEINDDWDWKIEVQKQKLQFQRLTYQTIWSIVGEQICKKNNIQYQEICDASIIKKCKSQINPVHFIIVFDESGSMEGDKWMSLRKELLDFIDNRSRYTAQDFITLIGFNDSIKLYTKLEKLNEQIKQKVPEKNMNGNTNFSAPLQQVLKILSQDNCKTFNKNNVIFFLSDGEANKPDTDILQLQKQGHLIKQIQFVGYGDEDFQILKSMANDLKDLQAFYSNVINIYQLQDEFKYLSLIIPS</sequence>
<evidence type="ECO:0000256" key="2">
    <source>
        <dbReference type="ARBA" id="ARBA00023134"/>
    </source>
</evidence>
<feature type="domain" description="GB1/RHD3-type G" evidence="6">
    <location>
        <begin position="1218"/>
        <end position="1246"/>
    </location>
</feature>
<dbReference type="CDD" id="cd00198">
    <property type="entry name" value="vWFA"/>
    <property type="match status" value="1"/>
</dbReference>
<feature type="domain" description="VLIG-type G" evidence="7">
    <location>
        <begin position="1218"/>
        <end position="1320"/>
    </location>
</feature>
<keyword evidence="1" id="KW-0547">Nucleotide-binding</keyword>
<evidence type="ECO:0000313" key="8">
    <source>
        <dbReference type="EMBL" id="EAR88767.2"/>
    </source>
</evidence>
<dbReference type="STRING" id="312017.Q22UC0"/>
<evidence type="ECO:0000313" key="9">
    <source>
        <dbReference type="Proteomes" id="UP000009168"/>
    </source>
</evidence>
<evidence type="ECO:0000259" key="5">
    <source>
        <dbReference type="PROSITE" id="PS50234"/>
    </source>
</evidence>
<reference evidence="9" key="1">
    <citation type="journal article" date="2006" name="PLoS Biol.">
        <title>Macronuclear genome sequence of the ciliate Tetrahymena thermophila, a model eukaryote.</title>
        <authorList>
            <person name="Eisen J.A."/>
            <person name="Coyne R.S."/>
            <person name="Wu M."/>
            <person name="Wu D."/>
            <person name="Thiagarajan M."/>
            <person name="Wortman J.R."/>
            <person name="Badger J.H."/>
            <person name="Ren Q."/>
            <person name="Amedeo P."/>
            <person name="Jones K.M."/>
            <person name="Tallon L.J."/>
            <person name="Delcher A.L."/>
            <person name="Salzberg S.L."/>
            <person name="Silva J.C."/>
            <person name="Haas B.J."/>
            <person name="Majoros W.H."/>
            <person name="Farzad M."/>
            <person name="Carlton J.M."/>
            <person name="Smith R.K. Jr."/>
            <person name="Garg J."/>
            <person name="Pearlman R.E."/>
            <person name="Karrer K.M."/>
            <person name="Sun L."/>
            <person name="Manning G."/>
            <person name="Elde N.C."/>
            <person name="Turkewitz A.P."/>
            <person name="Asai D.J."/>
            <person name="Wilkes D.E."/>
            <person name="Wang Y."/>
            <person name="Cai H."/>
            <person name="Collins K."/>
            <person name="Stewart B.A."/>
            <person name="Lee S.R."/>
            <person name="Wilamowska K."/>
            <person name="Weinberg Z."/>
            <person name="Ruzzo W.L."/>
            <person name="Wloga D."/>
            <person name="Gaertig J."/>
            <person name="Frankel J."/>
            <person name="Tsao C.-C."/>
            <person name="Gorovsky M.A."/>
            <person name="Keeling P.J."/>
            <person name="Waller R.F."/>
            <person name="Patron N.J."/>
            <person name="Cherry J.M."/>
            <person name="Stover N.A."/>
            <person name="Krieger C.J."/>
            <person name="del Toro C."/>
            <person name="Ryder H.F."/>
            <person name="Williamson S.C."/>
            <person name="Barbeau R.A."/>
            <person name="Hamilton E.P."/>
            <person name="Orias E."/>
        </authorList>
    </citation>
    <scope>NUCLEOTIDE SEQUENCE [LARGE SCALE GENOMIC DNA]</scope>
    <source>
        <strain evidence="9">SB210</strain>
    </source>
</reference>
<dbReference type="GO" id="GO:0005525">
    <property type="term" value="F:GTP binding"/>
    <property type="evidence" value="ECO:0007669"/>
    <property type="project" value="UniProtKB-KW"/>
</dbReference>
<dbReference type="InterPro" id="IPR030386">
    <property type="entry name" value="G_GB1_RHD3_dom"/>
</dbReference>
<keyword evidence="2" id="KW-0342">GTP-binding</keyword>
<dbReference type="PANTHER" id="PTHR22796:SF1">
    <property type="entry name" value="VWFA DOMAIN-CONTAINING PROTEIN"/>
    <property type="match status" value="1"/>
</dbReference>
<dbReference type="Gene3D" id="3.40.50.410">
    <property type="entry name" value="von Willebrand factor, type A domain"/>
    <property type="match status" value="1"/>
</dbReference>
<dbReference type="eggNOG" id="ENOG502QSGY">
    <property type="taxonomic scope" value="Eukaryota"/>
</dbReference>
<dbReference type="InterPro" id="IPR030383">
    <property type="entry name" value="G_VLIG_dom"/>
</dbReference>
<dbReference type="InterPro" id="IPR027417">
    <property type="entry name" value="P-loop_NTPase"/>
</dbReference>
<dbReference type="SUPFAM" id="SSF53300">
    <property type="entry name" value="vWA-like"/>
    <property type="match status" value="1"/>
</dbReference>
<dbReference type="PROSITE" id="PS51715">
    <property type="entry name" value="G_GB1_RHD3"/>
    <property type="match status" value="1"/>
</dbReference>
<name>Q22UC0_TETTS</name>
<dbReference type="PROSITE" id="PS50234">
    <property type="entry name" value="VWFA"/>
    <property type="match status" value="1"/>
</dbReference>
<gene>
    <name evidence="8" type="ORF">TTHERM_00259660</name>
</gene>
<dbReference type="Pfam" id="PF13519">
    <property type="entry name" value="VWA_2"/>
    <property type="match status" value="1"/>
</dbReference>
<dbReference type="GeneID" id="7846115"/>
<evidence type="ECO:0000256" key="4">
    <source>
        <dbReference type="SAM" id="Coils"/>
    </source>
</evidence>
<evidence type="ECO:0000256" key="3">
    <source>
        <dbReference type="PROSITE-ProRule" id="PRU01052"/>
    </source>
</evidence>
<dbReference type="InParanoid" id="Q22UC0"/>
<keyword evidence="4" id="KW-0175">Coiled coil</keyword>
<proteinExistence type="inferred from homology"/>
<evidence type="ECO:0000259" key="6">
    <source>
        <dbReference type="PROSITE" id="PS51715"/>
    </source>
</evidence>
<accession>Q22UC0</accession>
<feature type="coiled-coil region" evidence="4">
    <location>
        <begin position="1579"/>
        <end position="1607"/>
    </location>
</feature>
<dbReference type="RefSeq" id="XP_001009012.2">
    <property type="nucleotide sequence ID" value="XM_001009012.2"/>
</dbReference>
<dbReference type="KEGG" id="tet:TTHERM_00259660"/>
<dbReference type="HOGENOM" id="CLU_227797_0_0_1"/>
<organism evidence="8 9">
    <name type="scientific">Tetrahymena thermophila (strain SB210)</name>
    <dbReference type="NCBI Taxonomy" id="312017"/>
    <lineage>
        <taxon>Eukaryota</taxon>
        <taxon>Sar</taxon>
        <taxon>Alveolata</taxon>
        <taxon>Ciliophora</taxon>
        <taxon>Intramacronucleata</taxon>
        <taxon>Oligohymenophorea</taxon>
        <taxon>Hymenostomatida</taxon>
        <taxon>Tetrahymenina</taxon>
        <taxon>Tetrahymenidae</taxon>
        <taxon>Tetrahymena</taxon>
    </lineage>
</organism>
<dbReference type="SUPFAM" id="SSF52540">
    <property type="entry name" value="P-loop containing nucleoside triphosphate hydrolases"/>
    <property type="match status" value="1"/>
</dbReference>
<keyword evidence="9" id="KW-1185">Reference proteome</keyword>
<dbReference type="EMBL" id="GG662830">
    <property type="protein sequence ID" value="EAR88767.2"/>
    <property type="molecule type" value="Genomic_DNA"/>
</dbReference>
<dbReference type="Gene3D" id="3.40.50.300">
    <property type="entry name" value="P-loop containing nucleotide triphosphate hydrolases"/>
    <property type="match status" value="1"/>
</dbReference>
<dbReference type="Pfam" id="PF25683">
    <property type="entry name" value="URGCP_GTPase"/>
    <property type="match status" value="1"/>
</dbReference>
<comment type="similarity">
    <text evidence="3">Belongs to the TRAFAC class dynamin-like GTPase superfamily. GB1/RHD3 GTPase family.</text>
</comment>
<evidence type="ECO:0000259" key="7">
    <source>
        <dbReference type="PROSITE" id="PS51717"/>
    </source>
</evidence>
<dbReference type="InterPro" id="IPR036465">
    <property type="entry name" value="vWFA_dom_sf"/>
</dbReference>
<dbReference type="PANTHER" id="PTHR22796">
    <property type="entry name" value="URG4-RELATED"/>
    <property type="match status" value="1"/>
</dbReference>
<feature type="coiled-coil region" evidence="4">
    <location>
        <begin position="1868"/>
        <end position="1930"/>
    </location>
</feature>
<feature type="coiled-coil region" evidence="4">
    <location>
        <begin position="198"/>
        <end position="260"/>
    </location>
</feature>
<evidence type="ECO:0000256" key="1">
    <source>
        <dbReference type="ARBA" id="ARBA00022741"/>
    </source>
</evidence>
<dbReference type="SMART" id="SM00327">
    <property type="entry name" value="VWA"/>
    <property type="match status" value="1"/>
</dbReference>
<dbReference type="InterPro" id="IPR002035">
    <property type="entry name" value="VWF_A"/>
</dbReference>
<feature type="domain" description="VWFA" evidence="5">
    <location>
        <begin position="2305"/>
        <end position="2480"/>
    </location>
</feature>
<dbReference type="Proteomes" id="UP000009168">
    <property type="component" value="Unassembled WGS sequence"/>
</dbReference>